<keyword evidence="5" id="KW-0786">Thiamine pyrophosphate</keyword>
<evidence type="ECO:0000256" key="4">
    <source>
        <dbReference type="ARBA" id="ARBA00023002"/>
    </source>
</evidence>
<comment type="cofactor">
    <cofactor evidence="1">
        <name>thiamine diphosphate</name>
        <dbReference type="ChEBI" id="CHEBI:58937"/>
    </cofactor>
</comment>
<evidence type="ECO:0000256" key="2">
    <source>
        <dbReference type="ARBA" id="ARBA00003906"/>
    </source>
</evidence>
<dbReference type="Proteomes" id="UP000249239">
    <property type="component" value="Unassembled WGS sequence"/>
</dbReference>
<dbReference type="GO" id="GO:0007584">
    <property type="term" value="P:response to nutrient"/>
    <property type="evidence" value="ECO:0007669"/>
    <property type="project" value="TreeGrafter"/>
</dbReference>
<dbReference type="SUPFAM" id="SSF52518">
    <property type="entry name" value="Thiamin diphosphate-binding fold (THDP-binding)"/>
    <property type="match status" value="2"/>
</dbReference>
<organism evidence="7 8">
    <name type="scientific">Breznakibacter xylanolyticus</name>
    <dbReference type="NCBI Taxonomy" id="990"/>
    <lineage>
        <taxon>Bacteria</taxon>
        <taxon>Pseudomonadati</taxon>
        <taxon>Bacteroidota</taxon>
        <taxon>Bacteroidia</taxon>
        <taxon>Marinilabiliales</taxon>
        <taxon>Marinilabiliaceae</taxon>
        <taxon>Breznakibacter</taxon>
    </lineage>
</organism>
<dbReference type="CDD" id="cd02000">
    <property type="entry name" value="TPP_E1_PDC_ADC_BCADC"/>
    <property type="match status" value="1"/>
</dbReference>
<reference evidence="7 8" key="1">
    <citation type="submission" date="2018-06" db="EMBL/GenBank/DDBJ databases">
        <title>Genomic Encyclopedia of Archaeal and Bacterial Type Strains, Phase II (KMG-II): from individual species to whole genera.</title>
        <authorList>
            <person name="Goeker M."/>
        </authorList>
    </citation>
    <scope>NUCLEOTIDE SEQUENCE [LARGE SCALE GENOMIC DNA]</scope>
    <source>
        <strain evidence="7 8">DSM 6779</strain>
    </source>
</reference>
<name>A0A2W7NVP3_9BACT</name>
<accession>A0A2W7NVP3</accession>
<dbReference type="Pfam" id="PF02779">
    <property type="entry name" value="Transket_pyr"/>
    <property type="match status" value="1"/>
</dbReference>
<keyword evidence="4" id="KW-0560">Oxidoreductase</keyword>
<dbReference type="PANTHER" id="PTHR42980:SF1">
    <property type="entry name" value="2-OXOISOVALERATE DEHYDROGENASE SUBUNIT BETA, MITOCHONDRIAL"/>
    <property type="match status" value="1"/>
</dbReference>
<evidence type="ECO:0000256" key="5">
    <source>
        <dbReference type="ARBA" id="ARBA00023052"/>
    </source>
</evidence>
<keyword evidence="8" id="KW-1185">Reference proteome</keyword>
<sequence length="808" mass="90750">MNLDNVEGLNFEQFRSEVLIDYKTACVSRQMSVMARKEVLNGRAKFGIFGDGKEVPQLAMAKHFLPGDWRSGYYRDQTFMLATGMLTPKIFFAQLYGETDAERNPDNGGRSFNNHFGSRLIDDNDHMRNHLSQRNSSSDISPTAGQMPRLLGLALASKIYRHHPQLSGDGFSDRGNEVAWGTIGDASTSEGHFWETMNAAGVLQIPMAVSVWDDGYGISVPTHRQTVHANISKALKGFEKNGRDTSGIVILTAKGWDYPALCQMYEQGIRRCRREHVPVLFHVDELTQPLGHSSSGSHERYKTTERMAWEKERDCIARMRSWMLDSGLADEALLESIEDEAMHEVRRAMKEAYAEYISPIENERTQLLEIIRCSSCSCEGHKQHLIDNEINKLKTVLTLNRKEILATARRILRHICADCDRPGGLKSDLKLWVKEYRQRGHQMFSAWLYSESDSSALKVTPVAPVFDEDAPLVPGREIIRDNFDVLLARDSRVLVFGEDVGQLGGVNQTLEGLQQKHGEIRVFDTGIRETSIVGKGIGLALRGLRPIAEIQYFDYLLYALQTMSDDLATLRYRTKNGQQAPLIISTRGHRLEGIWHSGSPMSMVINSVRGMYVCVPRDMTRAAGFYNTLLKGNDPGLVIEPLNGYRLRERRPVNMGDFCIPLGYPEVICEGNDVTVVTYGACVRIAHEAVQALAQVGVSVELIDVQTLLPFDIDKRIVESVRKTGRVVFFDEDVPGGATAYMMQQVVEEQGGFYHLDAKPVTVTARQHRPAYGTDGDYFSNPSAEDVYEAVYALMAESDPKRFPPIYD</sequence>
<dbReference type="Pfam" id="PF00676">
    <property type="entry name" value="E1_dh"/>
    <property type="match status" value="1"/>
</dbReference>
<dbReference type="InterPro" id="IPR029061">
    <property type="entry name" value="THDP-binding"/>
</dbReference>
<dbReference type="Pfam" id="PF02780">
    <property type="entry name" value="Transketolase_C"/>
    <property type="match status" value="1"/>
</dbReference>
<evidence type="ECO:0000313" key="7">
    <source>
        <dbReference type="EMBL" id="PZX20694.1"/>
    </source>
</evidence>
<dbReference type="Gene3D" id="3.40.50.970">
    <property type="match status" value="2"/>
</dbReference>
<keyword evidence="7" id="KW-0670">Pyruvate</keyword>
<dbReference type="SUPFAM" id="SSF52922">
    <property type="entry name" value="TK C-terminal domain-like"/>
    <property type="match status" value="1"/>
</dbReference>
<dbReference type="SMART" id="SM00861">
    <property type="entry name" value="Transket_pyr"/>
    <property type="match status" value="1"/>
</dbReference>
<evidence type="ECO:0000313" key="8">
    <source>
        <dbReference type="Proteomes" id="UP000249239"/>
    </source>
</evidence>
<dbReference type="AlphaFoldDB" id="A0A2W7NVP3"/>
<dbReference type="OrthoDB" id="9769337at2"/>
<dbReference type="InterPro" id="IPR005475">
    <property type="entry name" value="Transketolase-like_Pyr-bd"/>
</dbReference>
<evidence type="ECO:0000256" key="3">
    <source>
        <dbReference type="ARBA" id="ARBA00012277"/>
    </source>
</evidence>
<dbReference type="RefSeq" id="WP_111443856.1">
    <property type="nucleotide sequence ID" value="NZ_QKZK01000001.1"/>
</dbReference>
<comment type="function">
    <text evidence="2">E1 component of the 2-oxoglutarate dehydrogenase (OGDH) complex which catalyzes the decarboxylation of 2-oxoglutarate, the first step in the conversion of 2-oxoglutarate to succinyl-CoA and CO(2).</text>
</comment>
<dbReference type="InterPro" id="IPR009014">
    <property type="entry name" value="Transketo_C/PFOR_II"/>
</dbReference>
<dbReference type="InterPro" id="IPR033248">
    <property type="entry name" value="Transketolase_C"/>
</dbReference>
<proteinExistence type="predicted"/>
<dbReference type="PANTHER" id="PTHR42980">
    <property type="entry name" value="2-OXOISOVALERATE DEHYDROGENASE SUBUNIT BETA-RELATED"/>
    <property type="match status" value="1"/>
</dbReference>
<dbReference type="InterPro" id="IPR001017">
    <property type="entry name" value="DH_E1"/>
</dbReference>
<evidence type="ECO:0000259" key="6">
    <source>
        <dbReference type="SMART" id="SM00861"/>
    </source>
</evidence>
<dbReference type="Gene3D" id="3.40.50.920">
    <property type="match status" value="1"/>
</dbReference>
<evidence type="ECO:0000256" key="1">
    <source>
        <dbReference type="ARBA" id="ARBA00001964"/>
    </source>
</evidence>
<gene>
    <name evidence="7" type="ORF">LX69_00119</name>
</gene>
<dbReference type="GO" id="GO:0003863">
    <property type="term" value="F:branched-chain 2-oxo acid dehydrogenase activity"/>
    <property type="evidence" value="ECO:0007669"/>
    <property type="project" value="UniProtKB-EC"/>
</dbReference>
<comment type="caution">
    <text evidence="7">The sequence shown here is derived from an EMBL/GenBank/DDBJ whole genome shotgun (WGS) entry which is preliminary data.</text>
</comment>
<dbReference type="EC" id="1.2.4.4" evidence="3"/>
<feature type="domain" description="Transketolase-like pyrimidine-binding" evidence="6">
    <location>
        <begin position="473"/>
        <end position="647"/>
    </location>
</feature>
<dbReference type="GO" id="GO:0009083">
    <property type="term" value="P:branched-chain amino acid catabolic process"/>
    <property type="evidence" value="ECO:0007669"/>
    <property type="project" value="TreeGrafter"/>
</dbReference>
<dbReference type="EMBL" id="QKZK01000001">
    <property type="protein sequence ID" value="PZX20694.1"/>
    <property type="molecule type" value="Genomic_DNA"/>
</dbReference>
<protein>
    <recommendedName>
        <fullName evidence="3">3-methyl-2-oxobutanoate dehydrogenase (2-methylpropanoyl-transferring)</fullName>
        <ecNumber evidence="3">1.2.4.4</ecNumber>
    </recommendedName>
</protein>